<sequence length="417" mass="47452">MRWYIFFYTSLYFLSRVTGSPVQNNAVKRGLEVTNSRITQFDDIRQKKHDFVLFNPETHQAEKHMGTMSAQQIDISETLYKYMENEKRPFKAEIRAPWINHNDNGEWSLFGEQVEFWSPATPGELKRKLDDGTAEAHKAIPDAIQSIQDKIQELASDCGRKITRIIGIGTGSLHRIFPIDDLNNKDAVESTNSTNDVVEIILQEKMFSDDENKFYPSLSRPSLTVRVVEDPDAFGLINDETLLVAINTGDFLIKLLDMEKLPGMILTDTLTNDWGKEKEPVEGKKFQIYKQISISRLLDQIHELANIAILKSIDHVSDSKSPLFAKSRIRQTEELLIHSIFREGVGFFPKWKQQTFASAGPIIILDHFVSIPPMLSSAATEIRSNRLTRSSWFQRTVGVQSPCLSCLGMNIIDSPTE</sequence>
<evidence type="ECO:0008006" key="4">
    <source>
        <dbReference type="Google" id="ProtNLM"/>
    </source>
</evidence>
<gene>
    <name evidence="2" type="ORF">N7492_001117</name>
</gene>
<reference evidence="2" key="2">
    <citation type="journal article" date="2023" name="IMA Fungus">
        <title>Comparative genomic study of the Penicillium genus elucidates a diverse pangenome and 15 lateral gene transfer events.</title>
        <authorList>
            <person name="Petersen C."/>
            <person name="Sorensen T."/>
            <person name="Nielsen M.R."/>
            <person name="Sondergaard T.E."/>
            <person name="Sorensen J.L."/>
            <person name="Fitzpatrick D.A."/>
            <person name="Frisvad J.C."/>
            <person name="Nielsen K.L."/>
        </authorList>
    </citation>
    <scope>NUCLEOTIDE SEQUENCE</scope>
    <source>
        <strain evidence="2">IBT 21917</strain>
    </source>
</reference>
<feature type="signal peptide" evidence="1">
    <location>
        <begin position="1"/>
        <end position="19"/>
    </location>
</feature>
<protein>
    <recommendedName>
        <fullName evidence="4">SRR1-like domain-containing protein</fullName>
    </recommendedName>
</protein>
<name>A0A9W9IU30_9EURO</name>
<keyword evidence="1" id="KW-0732">Signal</keyword>
<evidence type="ECO:0000313" key="2">
    <source>
        <dbReference type="EMBL" id="KAJ5183501.1"/>
    </source>
</evidence>
<evidence type="ECO:0000313" key="3">
    <source>
        <dbReference type="Proteomes" id="UP001146351"/>
    </source>
</evidence>
<dbReference type="EMBL" id="JAPQKO010000001">
    <property type="protein sequence ID" value="KAJ5183501.1"/>
    <property type="molecule type" value="Genomic_DNA"/>
</dbReference>
<keyword evidence="3" id="KW-1185">Reference proteome</keyword>
<evidence type="ECO:0000256" key="1">
    <source>
        <dbReference type="SAM" id="SignalP"/>
    </source>
</evidence>
<organism evidence="2 3">
    <name type="scientific">Penicillium capsulatum</name>
    <dbReference type="NCBI Taxonomy" id="69766"/>
    <lineage>
        <taxon>Eukaryota</taxon>
        <taxon>Fungi</taxon>
        <taxon>Dikarya</taxon>
        <taxon>Ascomycota</taxon>
        <taxon>Pezizomycotina</taxon>
        <taxon>Eurotiomycetes</taxon>
        <taxon>Eurotiomycetidae</taxon>
        <taxon>Eurotiales</taxon>
        <taxon>Aspergillaceae</taxon>
        <taxon>Penicillium</taxon>
    </lineage>
</organism>
<dbReference type="OrthoDB" id="3564854at2759"/>
<comment type="caution">
    <text evidence="2">The sequence shown here is derived from an EMBL/GenBank/DDBJ whole genome shotgun (WGS) entry which is preliminary data.</text>
</comment>
<feature type="chain" id="PRO_5040984272" description="SRR1-like domain-containing protein" evidence="1">
    <location>
        <begin position="20"/>
        <end position="417"/>
    </location>
</feature>
<reference evidence="2" key="1">
    <citation type="submission" date="2022-11" db="EMBL/GenBank/DDBJ databases">
        <authorList>
            <person name="Petersen C."/>
        </authorList>
    </citation>
    <scope>NUCLEOTIDE SEQUENCE</scope>
    <source>
        <strain evidence="2">IBT 21917</strain>
    </source>
</reference>
<accession>A0A9W9IU30</accession>
<dbReference type="Proteomes" id="UP001146351">
    <property type="component" value="Unassembled WGS sequence"/>
</dbReference>
<dbReference type="AlphaFoldDB" id="A0A9W9IU30"/>
<proteinExistence type="predicted"/>